<dbReference type="STRING" id="48269.A0A183MRD8"/>
<dbReference type="InterPro" id="IPR040409">
    <property type="entry name" value="PCS-like"/>
</dbReference>
<dbReference type="GO" id="GO:0010273">
    <property type="term" value="P:detoxification of copper ion"/>
    <property type="evidence" value="ECO:0007669"/>
    <property type="project" value="TreeGrafter"/>
</dbReference>
<dbReference type="Proteomes" id="UP000277204">
    <property type="component" value="Unassembled WGS sequence"/>
</dbReference>
<gene>
    <name evidence="1" type="ORF">SMRZ_LOCUS18613</name>
</gene>
<evidence type="ECO:0000313" key="1">
    <source>
        <dbReference type="EMBL" id="VDP28510.1"/>
    </source>
</evidence>
<dbReference type="FunFam" id="3.90.70.30:FF:000001">
    <property type="entry name" value="Glutathione gamma-glutamylcysteinyltransferase 1"/>
    <property type="match status" value="1"/>
</dbReference>
<name>A0A183MRD8_9TREM</name>
<keyword evidence="2" id="KW-1185">Reference proteome</keyword>
<reference evidence="1 2" key="1">
    <citation type="submission" date="2018-11" db="EMBL/GenBank/DDBJ databases">
        <authorList>
            <consortium name="Pathogen Informatics"/>
        </authorList>
    </citation>
    <scope>NUCLEOTIDE SEQUENCE [LARGE SCALE GENOMIC DNA]</scope>
    <source>
        <strain evidence="1 2">Zambia</strain>
    </source>
</reference>
<dbReference type="GO" id="GO:0046872">
    <property type="term" value="F:metal ion binding"/>
    <property type="evidence" value="ECO:0007669"/>
    <property type="project" value="InterPro"/>
</dbReference>
<dbReference type="Pfam" id="PF05023">
    <property type="entry name" value="Phytochelatin"/>
    <property type="match status" value="1"/>
</dbReference>
<protein>
    <submittedName>
        <fullName evidence="1">Uncharacterized protein</fullName>
    </submittedName>
</protein>
<dbReference type="PANTHER" id="PTHR33447">
    <property type="entry name" value="GLUTATHIONE GAMMA-GLUTAMYLCYSTEINYLTRANSFERASE"/>
    <property type="match status" value="1"/>
</dbReference>
<dbReference type="GO" id="GO:0016756">
    <property type="term" value="F:glutathione gamma-glutamylcysteinyltransferase activity"/>
    <property type="evidence" value="ECO:0007669"/>
    <property type="project" value="InterPro"/>
</dbReference>
<dbReference type="GO" id="GO:0046938">
    <property type="term" value="P:phytochelatin biosynthetic process"/>
    <property type="evidence" value="ECO:0007669"/>
    <property type="project" value="InterPro"/>
</dbReference>
<dbReference type="Gene3D" id="3.90.70.30">
    <property type="entry name" value="Phytochelatin synthase, N-terminal domain"/>
    <property type="match status" value="1"/>
</dbReference>
<dbReference type="PROSITE" id="PS51443">
    <property type="entry name" value="PCS"/>
    <property type="match status" value="1"/>
</dbReference>
<sequence length="907" mass="103212">MQSIIAECSRNNKFQSFHDLLNGEGTTVESNWKGIKEAITSTCHEVLDHKKHHHKEWITVDTLDKIQERRNKKAAINTSRTRAEKTKAQAEYTEVNKQVEKSIRTDKRKYVEDLAMTAEKAAREGNMRQLYDITKKLSGNCRKPERPVKSMEGGVITNIDEQQNRWVEHFKELLSRPAPLNPPNIKAAPMDFAINVGPPTIEEISMAIRQIKSGKAAGPDNIPAEALKADLLCMNATLSLSEWVKPLTLKTFSPRCGFSLKSQVFGSFKLLHRKNYSVWNSLSLIRNTNFFLRNSTQSMSAVCDAPKFQTNVMPKVQEFYRRPLPRHCIPFSSPEGKHIFREALLSGHMEAYFSLASQFCTQEEPSYCGLASLVMILNALGLDPGRVWKGPWRWYHESMLTCCLPRDVLTKGITLDDFVKIARCYGLDVDLHRVSPDTSLSYFRDVVTKMTSGSSEGYLVVCYSRSALGQTGTGHFAPVGGYHPDRELVFLFDTARFKYPPHWVSLTKLWFSMNQVDPDTQLPRGFVVLRKAAIPVSTEQLVKAQKELRLSFSKDTNDDHEDQLVNGSGLCLFGISDSAYQAYSSPSVLRDPNSTGYKLKLLVDRWINWLRCASEVPSELSTHFWYETLTFLFDEIDQLRPTSFFFVIHPFTTSLSNAQLNNTDNQFVNFSTHDTLRDLVGSTLGHIVTDFMSKMNKEYLTWLTSDGTFRLYISTSDSWTRPTNDCPFTVLSDPGLRFCLLTTSFLLAFPYDNFISNNLLSDNSSSNCASRLQIMKKLTEDVKLLPTTLTELRLLRNTLQFLMNTNRNLWCTGCVEQKVNQGFGDHYPIHFISSRVLNNYCPTPIHLQIISHVSKDGQSLVVESRTRVSSCLGLVSWMYLHLRFDVHSGTRTRCHSLQTPSSYPLNY</sequence>
<organism evidence="1 2">
    <name type="scientific">Schistosoma margrebowiei</name>
    <dbReference type="NCBI Taxonomy" id="48269"/>
    <lineage>
        <taxon>Eukaryota</taxon>
        <taxon>Metazoa</taxon>
        <taxon>Spiralia</taxon>
        <taxon>Lophotrochozoa</taxon>
        <taxon>Platyhelminthes</taxon>
        <taxon>Trematoda</taxon>
        <taxon>Digenea</taxon>
        <taxon>Strigeidida</taxon>
        <taxon>Schistosomatoidea</taxon>
        <taxon>Schistosomatidae</taxon>
        <taxon>Schistosoma</taxon>
    </lineage>
</organism>
<dbReference type="PANTHER" id="PTHR33447:SF2">
    <property type="entry name" value="GLUTATHIONE GAMMA-GLUTAMYLCYSTEINYLTRANSFERASE"/>
    <property type="match status" value="1"/>
</dbReference>
<accession>A0A183MRD8</accession>
<proteinExistence type="predicted"/>
<dbReference type="InterPro" id="IPR038765">
    <property type="entry name" value="Papain-like_cys_pep_sf"/>
</dbReference>
<dbReference type="SUPFAM" id="SSF54001">
    <property type="entry name" value="Cysteine proteinases"/>
    <property type="match status" value="1"/>
</dbReference>
<evidence type="ECO:0000313" key="2">
    <source>
        <dbReference type="Proteomes" id="UP000277204"/>
    </source>
</evidence>
<dbReference type="InterPro" id="IPR038156">
    <property type="entry name" value="PCS_N_sf"/>
</dbReference>
<dbReference type="EMBL" id="UZAI01017705">
    <property type="protein sequence ID" value="VDP28510.1"/>
    <property type="molecule type" value="Genomic_DNA"/>
</dbReference>
<dbReference type="InterPro" id="IPR007719">
    <property type="entry name" value="PCS_N"/>
</dbReference>
<dbReference type="AlphaFoldDB" id="A0A183MRD8"/>
<dbReference type="GO" id="GO:0098849">
    <property type="term" value="P:cellular detoxification of cadmium ion"/>
    <property type="evidence" value="ECO:0007669"/>
    <property type="project" value="TreeGrafter"/>
</dbReference>